<dbReference type="InterPro" id="IPR000524">
    <property type="entry name" value="Tscrpt_reg_HTH_GntR"/>
</dbReference>
<dbReference type="RefSeq" id="WP_329077872.1">
    <property type="nucleotide sequence ID" value="NZ_CP109495.1"/>
</dbReference>
<dbReference type="InterPro" id="IPR036388">
    <property type="entry name" value="WH-like_DNA-bd_sf"/>
</dbReference>
<evidence type="ECO:0000256" key="2">
    <source>
        <dbReference type="ARBA" id="ARBA00023125"/>
    </source>
</evidence>
<keyword evidence="3" id="KW-0804">Transcription</keyword>
<dbReference type="Proteomes" id="UP001432209">
    <property type="component" value="Chromosome"/>
</dbReference>
<dbReference type="PANTHER" id="PTHR44846:SF17">
    <property type="entry name" value="GNTR-FAMILY TRANSCRIPTIONAL REGULATOR"/>
    <property type="match status" value="1"/>
</dbReference>
<reference evidence="6" key="1">
    <citation type="submission" date="2022-10" db="EMBL/GenBank/DDBJ databases">
        <title>The complete genomes of actinobacterial strains from the NBC collection.</title>
        <authorList>
            <person name="Joergensen T.S."/>
            <person name="Alvarez Arevalo M."/>
            <person name="Sterndorff E.B."/>
            <person name="Faurdal D."/>
            <person name="Vuksanovic O."/>
            <person name="Mourched A.-S."/>
            <person name="Charusanti P."/>
            <person name="Shaw S."/>
            <person name="Blin K."/>
            <person name="Weber T."/>
        </authorList>
    </citation>
    <scope>NUCLEOTIDE SEQUENCE</scope>
    <source>
        <strain evidence="6">NBC_01432</strain>
    </source>
</reference>
<evidence type="ECO:0000256" key="3">
    <source>
        <dbReference type="ARBA" id="ARBA00023163"/>
    </source>
</evidence>
<dbReference type="SMART" id="SM00345">
    <property type="entry name" value="HTH_GNTR"/>
    <property type="match status" value="1"/>
</dbReference>
<dbReference type="PRINTS" id="PR00035">
    <property type="entry name" value="HTHGNTR"/>
</dbReference>
<evidence type="ECO:0000256" key="4">
    <source>
        <dbReference type="SAM" id="MobiDB-lite"/>
    </source>
</evidence>
<organism evidence="6 7">
    <name type="scientific">Streptomyces niveus</name>
    <name type="common">Streptomyces spheroides</name>
    <dbReference type="NCBI Taxonomy" id="193462"/>
    <lineage>
        <taxon>Bacteria</taxon>
        <taxon>Bacillati</taxon>
        <taxon>Actinomycetota</taxon>
        <taxon>Actinomycetes</taxon>
        <taxon>Kitasatosporales</taxon>
        <taxon>Streptomycetaceae</taxon>
        <taxon>Streptomyces</taxon>
    </lineage>
</organism>
<keyword evidence="2" id="KW-0238">DNA-binding</keyword>
<dbReference type="SUPFAM" id="SSF46785">
    <property type="entry name" value="Winged helix' DNA-binding domain"/>
    <property type="match status" value="1"/>
</dbReference>
<proteinExistence type="predicted"/>
<dbReference type="InterPro" id="IPR036390">
    <property type="entry name" value="WH_DNA-bd_sf"/>
</dbReference>
<gene>
    <name evidence="6" type="ORF">OG442_23375</name>
</gene>
<accession>A0ABZ2A6B6</accession>
<name>A0ABZ2A6B6_STRNV</name>
<dbReference type="Gene3D" id="1.10.10.10">
    <property type="entry name" value="Winged helix-like DNA-binding domain superfamily/Winged helix DNA-binding domain"/>
    <property type="match status" value="1"/>
</dbReference>
<dbReference type="Pfam" id="PF00392">
    <property type="entry name" value="GntR"/>
    <property type="match status" value="1"/>
</dbReference>
<dbReference type="PANTHER" id="PTHR44846">
    <property type="entry name" value="MANNOSYL-D-GLYCERATE TRANSPORT/METABOLISM SYSTEM REPRESSOR MNGR-RELATED"/>
    <property type="match status" value="1"/>
</dbReference>
<evidence type="ECO:0000313" key="7">
    <source>
        <dbReference type="Proteomes" id="UP001432209"/>
    </source>
</evidence>
<sequence length="309" mass="34457">MVDLLRFDGGDGWEFQRIADALRAEIGDGIHLVGHYLPPQRQLVVQFGVSRDTVQRALRLLVADGVIESKQGIGSRVLSAQSEERQHIHTSSALPTHSGRPALGPFIAEAFEAQDVTLDVATLTSESLDTHIRLQAERVRNGDIHPESISVRLLLPAPGSTLAYPRLKDKDNTEDTRALDRLRRITRRHTESLRAALEDLQTERLVNAVDVQVRTVPFTPTFKLYLLNETQALHGLYVLTERAMRLDDGVEVEALDVLGLGATLFHYLKDQDMESQGSLFVDSAQTWFDKHWAILGADSSVQSPTTRLE</sequence>
<feature type="region of interest" description="Disordered" evidence="4">
    <location>
        <begin position="81"/>
        <end position="100"/>
    </location>
</feature>
<evidence type="ECO:0000256" key="1">
    <source>
        <dbReference type="ARBA" id="ARBA00023015"/>
    </source>
</evidence>
<feature type="domain" description="HTH gntR-type" evidence="5">
    <location>
        <begin position="12"/>
        <end position="80"/>
    </location>
</feature>
<dbReference type="CDD" id="cd07377">
    <property type="entry name" value="WHTH_GntR"/>
    <property type="match status" value="1"/>
</dbReference>
<evidence type="ECO:0000313" key="6">
    <source>
        <dbReference type="EMBL" id="WUX54255.1"/>
    </source>
</evidence>
<evidence type="ECO:0000259" key="5">
    <source>
        <dbReference type="PROSITE" id="PS50949"/>
    </source>
</evidence>
<keyword evidence="7" id="KW-1185">Reference proteome</keyword>
<dbReference type="InterPro" id="IPR050679">
    <property type="entry name" value="Bact_HTH_transcr_reg"/>
</dbReference>
<dbReference type="EMBL" id="CP109495">
    <property type="protein sequence ID" value="WUX54255.1"/>
    <property type="molecule type" value="Genomic_DNA"/>
</dbReference>
<keyword evidence="1" id="KW-0805">Transcription regulation</keyword>
<dbReference type="PROSITE" id="PS50949">
    <property type="entry name" value="HTH_GNTR"/>
    <property type="match status" value="1"/>
</dbReference>
<protein>
    <submittedName>
        <fullName evidence="6">GntR family transcriptional regulator</fullName>
    </submittedName>
</protein>